<keyword evidence="1" id="KW-0862">Zinc</keyword>
<dbReference type="InterPro" id="IPR000315">
    <property type="entry name" value="Znf_B-box"/>
</dbReference>
<evidence type="ECO:0000259" key="3">
    <source>
        <dbReference type="PROSITE" id="PS50119"/>
    </source>
</evidence>
<dbReference type="PROSITE" id="PS50119">
    <property type="entry name" value="ZF_BBOX"/>
    <property type="match status" value="2"/>
</dbReference>
<reference evidence="4" key="1">
    <citation type="submission" date="2021-03" db="EMBL/GenBank/DDBJ databases">
        <authorList>
            <person name="Bekaert M."/>
        </authorList>
    </citation>
    <scope>NUCLEOTIDE SEQUENCE</scope>
</reference>
<keyword evidence="1" id="KW-0479">Metal-binding</keyword>
<sequence length="482" mass="55453">MSEVERKCDDCNSSSDVFQKCESCDIFLCIRCGKTHPDRKHKILNLEKDEVVKPILKIKQCKYHKDRDISNFCLNCQIPVCSTCISKPEHKGHLLEENETIYMEREKELKEYADTFESYFLPHFSREQERLDQISKSHQDIMEEEKQKIIDQEEELKEEIRKQAKTLIEGLEIKWKNNLVKDISSEKDCLDIDIICELKKEIEDFEKNVDLSYLQLPLEGKKYKRGPLDQNQKKSIVGSLENFSMQNIIDFRVLQTFITDTEPIESISVKEDDTIWANSKDKAVRKMEIHKEIKTGKKLPEAASAIAITQSGDLLLAVVNDTSSIKKLKKSSGNLKVFYSHQGSFRKTPFSATALHVQTNGNILVGFKNNNPGKEAYQKIITLSPNGRELRELKLAFNGKSLCTIPYRLTTNDNDDICIVDHISENEGQIVVIDKCDDVKWRYPKTNPGEIPNKFFPNGIVTTSQNNFIVSDERNNALHVLK</sequence>
<dbReference type="Pfam" id="PF00643">
    <property type="entry name" value="zf-B_box"/>
    <property type="match status" value="1"/>
</dbReference>
<dbReference type="InterPro" id="IPR047153">
    <property type="entry name" value="TRIM45/56/19-like"/>
</dbReference>
<feature type="domain" description="B box-type" evidence="3">
    <location>
        <begin position="56"/>
        <end position="103"/>
    </location>
</feature>
<keyword evidence="5" id="KW-1185">Reference proteome</keyword>
<dbReference type="InterPro" id="IPR011042">
    <property type="entry name" value="6-blade_b-propeller_TolB-like"/>
</dbReference>
<evidence type="ECO:0000313" key="5">
    <source>
        <dbReference type="Proteomes" id="UP000683360"/>
    </source>
</evidence>
<comment type="caution">
    <text evidence="4">The sequence shown here is derived from an EMBL/GenBank/DDBJ whole genome shotgun (WGS) entry which is preliminary data.</text>
</comment>
<dbReference type="Gene3D" id="2.120.10.30">
    <property type="entry name" value="TolB, C-terminal domain"/>
    <property type="match status" value="1"/>
</dbReference>
<evidence type="ECO:0000256" key="1">
    <source>
        <dbReference type="PROSITE-ProRule" id="PRU00024"/>
    </source>
</evidence>
<gene>
    <name evidence="4" type="ORF">MEDL_26811</name>
</gene>
<proteinExistence type="predicted"/>
<evidence type="ECO:0000313" key="4">
    <source>
        <dbReference type="EMBL" id="CAG2212877.1"/>
    </source>
</evidence>
<dbReference type="Gene3D" id="3.30.160.60">
    <property type="entry name" value="Classic Zinc Finger"/>
    <property type="match status" value="1"/>
</dbReference>
<dbReference type="AlphaFoldDB" id="A0A8S3RVP9"/>
<evidence type="ECO:0000256" key="2">
    <source>
        <dbReference type="SAM" id="Coils"/>
    </source>
</evidence>
<dbReference type="CDD" id="cd19756">
    <property type="entry name" value="Bbox2"/>
    <property type="match status" value="1"/>
</dbReference>
<dbReference type="PANTHER" id="PTHR25462">
    <property type="entry name" value="BONUS, ISOFORM C-RELATED"/>
    <property type="match status" value="1"/>
</dbReference>
<feature type="coiled-coil region" evidence="2">
    <location>
        <begin position="135"/>
        <end position="170"/>
    </location>
</feature>
<dbReference type="GO" id="GO:0008270">
    <property type="term" value="F:zinc ion binding"/>
    <property type="evidence" value="ECO:0007669"/>
    <property type="project" value="UniProtKB-KW"/>
</dbReference>
<protein>
    <recommendedName>
        <fullName evidence="3">B box-type domain-containing protein</fullName>
    </recommendedName>
</protein>
<dbReference type="SUPFAM" id="SSF57845">
    <property type="entry name" value="B-box zinc-binding domain"/>
    <property type="match status" value="1"/>
</dbReference>
<feature type="domain" description="B box-type" evidence="3">
    <location>
        <begin position="3"/>
        <end position="46"/>
    </location>
</feature>
<keyword evidence="2" id="KW-0175">Coiled coil</keyword>
<name>A0A8S3RVP9_MYTED</name>
<organism evidence="4 5">
    <name type="scientific">Mytilus edulis</name>
    <name type="common">Blue mussel</name>
    <dbReference type="NCBI Taxonomy" id="6550"/>
    <lineage>
        <taxon>Eukaryota</taxon>
        <taxon>Metazoa</taxon>
        <taxon>Spiralia</taxon>
        <taxon>Lophotrochozoa</taxon>
        <taxon>Mollusca</taxon>
        <taxon>Bivalvia</taxon>
        <taxon>Autobranchia</taxon>
        <taxon>Pteriomorphia</taxon>
        <taxon>Mytilida</taxon>
        <taxon>Mytiloidea</taxon>
        <taxon>Mytilidae</taxon>
        <taxon>Mytilinae</taxon>
        <taxon>Mytilus</taxon>
    </lineage>
</organism>
<dbReference type="EMBL" id="CAJPWZ010001318">
    <property type="protein sequence ID" value="CAG2212877.1"/>
    <property type="molecule type" value="Genomic_DNA"/>
</dbReference>
<dbReference type="OrthoDB" id="6128576at2759"/>
<dbReference type="Proteomes" id="UP000683360">
    <property type="component" value="Unassembled WGS sequence"/>
</dbReference>
<dbReference type="PANTHER" id="PTHR25462:SF296">
    <property type="entry name" value="MEIOTIC P26, ISOFORM F"/>
    <property type="match status" value="1"/>
</dbReference>
<accession>A0A8S3RVP9</accession>
<dbReference type="SUPFAM" id="SSF101898">
    <property type="entry name" value="NHL repeat"/>
    <property type="match status" value="1"/>
</dbReference>
<keyword evidence="1" id="KW-0863">Zinc-finger</keyword>